<name>E5ASN9_MYCRK</name>
<dbReference type="AlphaFoldDB" id="E5ASN9"/>
<protein>
    <submittedName>
        <fullName evidence="1">Uncharacterized protein</fullName>
    </submittedName>
</protein>
<proteinExistence type="predicted"/>
<evidence type="ECO:0000313" key="1">
    <source>
        <dbReference type="EMBL" id="CBW75621.1"/>
    </source>
</evidence>
<dbReference type="HOGENOM" id="CLU_3096619_0_0_4"/>
<organism evidence="1 2">
    <name type="scientific">Mycetohabitans rhizoxinica (strain DSM 19002 / CIP 109453 / HKI 454)</name>
    <name type="common">Paraburkholderia rhizoxinica</name>
    <dbReference type="NCBI Taxonomy" id="882378"/>
    <lineage>
        <taxon>Bacteria</taxon>
        <taxon>Pseudomonadati</taxon>
        <taxon>Pseudomonadota</taxon>
        <taxon>Betaproteobacteria</taxon>
        <taxon>Burkholderiales</taxon>
        <taxon>Burkholderiaceae</taxon>
        <taxon>Mycetohabitans</taxon>
    </lineage>
</organism>
<gene>
    <name evidence="1" type="ordered locus">RBRH_00168</name>
</gene>
<sequence>MGDGTPAAGPRSVPFVVLPGLAWFEFMALFHHEGRRTVHLFSPYSSVLYKT</sequence>
<accession>E5ASN9</accession>
<dbReference type="KEGG" id="brh:RBRH_00168"/>
<dbReference type="EMBL" id="FR687359">
    <property type="protein sequence ID" value="CBW75621.1"/>
    <property type="molecule type" value="Genomic_DNA"/>
</dbReference>
<reference evidence="1 2" key="1">
    <citation type="journal article" date="2011" name="J. Bacteriol.">
        <title>Complete genome sequence of Burkholderia rhizoxinica, an endosymbiont of Rhizopus microsporus.</title>
        <authorList>
            <person name="Lackner G."/>
            <person name="Moebius N."/>
            <person name="Partida-Martinez L."/>
            <person name="Hertweck C."/>
        </authorList>
    </citation>
    <scope>NUCLEOTIDE SEQUENCE [LARGE SCALE GENOMIC DNA]</scope>
    <source>
        <strain evidence="2">DSM 19002 / CIP 109453 / HKI 454</strain>
    </source>
</reference>
<dbReference type="STRING" id="882378.RBRH_00168"/>
<dbReference type="Proteomes" id="UP000007437">
    <property type="component" value="Chromosome"/>
</dbReference>
<evidence type="ECO:0000313" key="2">
    <source>
        <dbReference type="Proteomes" id="UP000007437"/>
    </source>
</evidence>